<dbReference type="Gene3D" id="3.20.20.10">
    <property type="entry name" value="Alanine racemase"/>
    <property type="match status" value="1"/>
</dbReference>
<dbReference type="GO" id="GO:0036088">
    <property type="term" value="P:D-serine catabolic process"/>
    <property type="evidence" value="ECO:0007669"/>
    <property type="project" value="TreeGrafter"/>
</dbReference>
<dbReference type="SMART" id="SM01119">
    <property type="entry name" value="D-ser_dehydrat"/>
    <property type="match status" value="1"/>
</dbReference>
<feature type="domain" description="D-serine dehydratase-like" evidence="3">
    <location>
        <begin position="290"/>
        <end position="377"/>
    </location>
</feature>
<dbReference type="Pfam" id="PF14031">
    <property type="entry name" value="D-ser_dehydrat"/>
    <property type="match status" value="1"/>
</dbReference>
<dbReference type="InterPro" id="IPR042208">
    <property type="entry name" value="D-ser_dehydrat-like_sf"/>
</dbReference>
<dbReference type="KEGG" id="llh:I41_15830"/>
<dbReference type="AlphaFoldDB" id="A0A517TVJ8"/>
<dbReference type="InterPro" id="IPR029066">
    <property type="entry name" value="PLP-binding_barrel"/>
</dbReference>
<dbReference type="Gene3D" id="2.40.37.20">
    <property type="entry name" value="D-serine dehydratase-like domain"/>
    <property type="match status" value="1"/>
</dbReference>
<evidence type="ECO:0000313" key="5">
    <source>
        <dbReference type="Proteomes" id="UP000317909"/>
    </source>
</evidence>
<accession>A0A517TVJ8</accession>
<gene>
    <name evidence="4" type="ORF">I41_15830</name>
</gene>
<evidence type="ECO:0000313" key="4">
    <source>
        <dbReference type="EMBL" id="QDT72405.1"/>
    </source>
</evidence>
<sequence length="394" mass="41384">MIDLDGDGIRARPAMRPPAAVVGMRLAEVDTPALLIDLDAFETNLRLMQQAIAGYNVQLRPHAKTHKCPTIALAQIALGAVGVCCQKVSEAEALVDGGVGDVLISNEVVGAAKVARVAALAQRARISICVDDPEQVVVLAAAMAQADPQSGLGDQATTLDVLVEIDVGAKRCGVAPGEPAVRLAQLVSQQPQLRFAGLQAYQGSAQHRRTVDERRAAIAAAAELAGHTRDLLQAAGIECPKITGGGTGTFLLEADSGIYNELQAGSYVFMDADYAANEWAGSGQPAFQQSLFVWTTVMSRTPGVRAVVDAGLKSSSVDSGLPTLADETPAKYVNVSDEHGVIALNGAPDYALGQKLKLIPGHCDPTVNMHDSFVCYRGDRVEAIWPITARGCAW</sequence>
<name>A0A517TVJ8_9BACT</name>
<evidence type="ECO:0000259" key="3">
    <source>
        <dbReference type="SMART" id="SM01119"/>
    </source>
</evidence>
<dbReference type="CDD" id="cd06819">
    <property type="entry name" value="PLPDE_III_LS_D-TA"/>
    <property type="match status" value="1"/>
</dbReference>
<protein>
    <submittedName>
        <fullName evidence="4">D-threonine aldolase</fullName>
        <ecNumber evidence="4">4.1.2.42</ecNumber>
    </submittedName>
</protein>
<evidence type="ECO:0000256" key="2">
    <source>
        <dbReference type="ARBA" id="ARBA00023239"/>
    </source>
</evidence>
<dbReference type="PANTHER" id="PTHR28004">
    <property type="entry name" value="ZGC:162816-RELATED"/>
    <property type="match status" value="1"/>
</dbReference>
<dbReference type="GO" id="GO:0008721">
    <property type="term" value="F:D-serine ammonia-lyase activity"/>
    <property type="evidence" value="ECO:0007669"/>
    <property type="project" value="TreeGrafter"/>
</dbReference>
<dbReference type="InterPro" id="IPR051466">
    <property type="entry name" value="D-amino_acid_metab_enzyme"/>
</dbReference>
<evidence type="ECO:0000256" key="1">
    <source>
        <dbReference type="ARBA" id="ARBA00005323"/>
    </source>
</evidence>
<dbReference type="PANTHER" id="PTHR28004:SF2">
    <property type="entry name" value="D-SERINE DEHYDRATASE"/>
    <property type="match status" value="1"/>
</dbReference>
<keyword evidence="2 4" id="KW-0456">Lyase</keyword>
<dbReference type="EMBL" id="CP036339">
    <property type="protein sequence ID" value="QDT72405.1"/>
    <property type="molecule type" value="Genomic_DNA"/>
</dbReference>
<dbReference type="Pfam" id="PF01168">
    <property type="entry name" value="Ala_racemase_N"/>
    <property type="match status" value="1"/>
</dbReference>
<proteinExistence type="inferred from homology"/>
<dbReference type="Proteomes" id="UP000317909">
    <property type="component" value="Chromosome"/>
</dbReference>
<dbReference type="SUPFAM" id="SSF51419">
    <property type="entry name" value="PLP-binding barrel"/>
    <property type="match status" value="1"/>
</dbReference>
<dbReference type="InterPro" id="IPR026956">
    <property type="entry name" value="D-ser_dehydrat-like_dom"/>
</dbReference>
<comment type="similarity">
    <text evidence="1">Belongs to the DSD1 family.</text>
</comment>
<keyword evidence="5" id="KW-1185">Reference proteome</keyword>
<reference evidence="4 5" key="1">
    <citation type="submission" date="2019-02" db="EMBL/GenBank/DDBJ databases">
        <title>Deep-cultivation of Planctomycetes and their phenomic and genomic characterization uncovers novel biology.</title>
        <authorList>
            <person name="Wiegand S."/>
            <person name="Jogler M."/>
            <person name="Boedeker C."/>
            <person name="Pinto D."/>
            <person name="Vollmers J."/>
            <person name="Rivas-Marin E."/>
            <person name="Kohn T."/>
            <person name="Peeters S.H."/>
            <person name="Heuer A."/>
            <person name="Rast P."/>
            <person name="Oberbeckmann S."/>
            <person name="Bunk B."/>
            <person name="Jeske O."/>
            <person name="Meyerdierks A."/>
            <person name="Storesund J.E."/>
            <person name="Kallscheuer N."/>
            <person name="Luecker S."/>
            <person name="Lage O.M."/>
            <person name="Pohl T."/>
            <person name="Merkel B.J."/>
            <person name="Hornburger P."/>
            <person name="Mueller R.-W."/>
            <person name="Bruemmer F."/>
            <person name="Labrenz M."/>
            <person name="Spormann A.M."/>
            <person name="Op den Camp H."/>
            <person name="Overmann J."/>
            <person name="Amann R."/>
            <person name="Jetten M.S.M."/>
            <person name="Mascher T."/>
            <person name="Medema M.H."/>
            <person name="Devos D.P."/>
            <person name="Kaster A.-K."/>
            <person name="Ovreas L."/>
            <person name="Rohde M."/>
            <person name="Galperin M.Y."/>
            <person name="Jogler C."/>
        </authorList>
    </citation>
    <scope>NUCLEOTIDE SEQUENCE [LARGE SCALE GENOMIC DNA]</scope>
    <source>
        <strain evidence="4 5">I41</strain>
    </source>
</reference>
<dbReference type="GO" id="GO:0043876">
    <property type="term" value="F:D-threonine aldolase activity"/>
    <property type="evidence" value="ECO:0007669"/>
    <property type="project" value="UniProtKB-EC"/>
</dbReference>
<dbReference type="EC" id="4.1.2.42" evidence="4"/>
<dbReference type="InterPro" id="IPR001608">
    <property type="entry name" value="Ala_racemase_N"/>
</dbReference>
<organism evidence="4 5">
    <name type="scientific">Lacipirellula limnantheis</name>
    <dbReference type="NCBI Taxonomy" id="2528024"/>
    <lineage>
        <taxon>Bacteria</taxon>
        <taxon>Pseudomonadati</taxon>
        <taxon>Planctomycetota</taxon>
        <taxon>Planctomycetia</taxon>
        <taxon>Pirellulales</taxon>
        <taxon>Lacipirellulaceae</taxon>
        <taxon>Lacipirellula</taxon>
    </lineage>
</organism>